<protein>
    <recommendedName>
        <fullName evidence="3">HTH CENPB-type domain-containing protein</fullName>
    </recommendedName>
</protein>
<dbReference type="GO" id="GO:0005634">
    <property type="term" value="C:nucleus"/>
    <property type="evidence" value="ECO:0007669"/>
    <property type="project" value="TreeGrafter"/>
</dbReference>
<dbReference type="PANTHER" id="PTHR19303">
    <property type="entry name" value="TRANSPOSON"/>
    <property type="match status" value="1"/>
</dbReference>
<dbReference type="SMART" id="SM00674">
    <property type="entry name" value="CENPB"/>
    <property type="match status" value="1"/>
</dbReference>
<organism evidence="4 5">
    <name type="scientific">Aphanomyces astaci</name>
    <name type="common">Crayfish plague agent</name>
    <dbReference type="NCBI Taxonomy" id="112090"/>
    <lineage>
        <taxon>Eukaryota</taxon>
        <taxon>Sar</taxon>
        <taxon>Stramenopiles</taxon>
        <taxon>Oomycota</taxon>
        <taxon>Saprolegniomycetes</taxon>
        <taxon>Saprolegniales</taxon>
        <taxon>Verrucalvaceae</taxon>
        <taxon>Aphanomyces</taxon>
    </lineage>
</organism>
<dbReference type="EMBL" id="QUSZ01007816">
    <property type="protein sequence ID" value="RHY01472.1"/>
    <property type="molecule type" value="Genomic_DNA"/>
</dbReference>
<dbReference type="PROSITE" id="PS51253">
    <property type="entry name" value="HTH_CENPB"/>
    <property type="match status" value="1"/>
</dbReference>
<dbReference type="AlphaFoldDB" id="A0A397A1H9"/>
<evidence type="ECO:0000313" key="4">
    <source>
        <dbReference type="EMBL" id="RHY01472.1"/>
    </source>
</evidence>
<reference evidence="4 5" key="1">
    <citation type="submission" date="2018-08" db="EMBL/GenBank/DDBJ databases">
        <title>Aphanomyces genome sequencing and annotation.</title>
        <authorList>
            <person name="Minardi D."/>
            <person name="Oidtmann B."/>
            <person name="Van Der Giezen M."/>
            <person name="Studholme D.J."/>
        </authorList>
    </citation>
    <scope>NUCLEOTIDE SEQUENCE [LARGE SCALE GENOMIC DNA]</scope>
    <source>
        <strain evidence="4 5">Kv</strain>
    </source>
</reference>
<name>A0A397A1H9_APHAT</name>
<dbReference type="InterPro" id="IPR009057">
    <property type="entry name" value="Homeodomain-like_sf"/>
</dbReference>
<dbReference type="Pfam" id="PF03221">
    <property type="entry name" value="HTH_Tnp_Tc5"/>
    <property type="match status" value="1"/>
</dbReference>
<evidence type="ECO:0000256" key="1">
    <source>
        <dbReference type="ARBA" id="ARBA00023125"/>
    </source>
</evidence>
<dbReference type="InterPro" id="IPR006600">
    <property type="entry name" value="HTH_CenpB_DNA-bd_dom"/>
</dbReference>
<proteinExistence type="predicted"/>
<keyword evidence="1" id="KW-0238">DNA-binding</keyword>
<dbReference type="InterPro" id="IPR050863">
    <property type="entry name" value="CenT-Element_Derived"/>
</dbReference>
<evidence type="ECO:0000256" key="2">
    <source>
        <dbReference type="SAM" id="MobiDB-lite"/>
    </source>
</evidence>
<sequence>MPGVRGRPRLPANASLPAKKRVGLQRKRLTYEEKLRVIEYHAEHGMPSTMDHFYPNVVGLARESARKNVHTWIATRASIAARASDPIQASHRCSRPHGVSSTLGTESEDRLVRWICELRSNGVPVTHSMLRDKALEEAESKGLSTDVFKAGESWIGSFKRRHGMDRYDHRRRSEHAENDEHDHN</sequence>
<feature type="region of interest" description="Disordered" evidence="2">
    <location>
        <begin position="165"/>
        <end position="184"/>
    </location>
</feature>
<evidence type="ECO:0000313" key="5">
    <source>
        <dbReference type="Proteomes" id="UP000265427"/>
    </source>
</evidence>
<dbReference type="GO" id="GO:0003677">
    <property type="term" value="F:DNA binding"/>
    <property type="evidence" value="ECO:0007669"/>
    <property type="project" value="UniProtKB-KW"/>
</dbReference>
<evidence type="ECO:0000259" key="3">
    <source>
        <dbReference type="PROSITE" id="PS51253"/>
    </source>
</evidence>
<feature type="compositionally biased region" description="Basic and acidic residues" evidence="2">
    <location>
        <begin position="174"/>
        <end position="184"/>
    </location>
</feature>
<dbReference type="Gene3D" id="1.10.10.60">
    <property type="entry name" value="Homeodomain-like"/>
    <property type="match status" value="1"/>
</dbReference>
<dbReference type="SUPFAM" id="SSF46689">
    <property type="entry name" value="Homeodomain-like"/>
    <property type="match status" value="1"/>
</dbReference>
<accession>A0A397A1H9</accession>
<feature type="domain" description="HTH CENPB-type" evidence="3">
    <location>
        <begin position="95"/>
        <end position="168"/>
    </location>
</feature>
<dbReference type="VEuPathDB" id="FungiDB:H257_05533"/>
<gene>
    <name evidence="4" type="ORF">DYB36_009150</name>
</gene>
<dbReference type="Proteomes" id="UP000265427">
    <property type="component" value="Unassembled WGS sequence"/>
</dbReference>
<comment type="caution">
    <text evidence="4">The sequence shown here is derived from an EMBL/GenBank/DDBJ whole genome shotgun (WGS) entry which is preliminary data.</text>
</comment>